<dbReference type="InterPro" id="IPR050713">
    <property type="entry name" value="RTP_Phos/Ushers"/>
</dbReference>
<dbReference type="PANTHER" id="PTHR46957:SF3">
    <property type="entry name" value="CYTOKINE RECEPTOR"/>
    <property type="match status" value="1"/>
</dbReference>
<dbReference type="RefSeq" id="WP_103397798.1">
    <property type="nucleotide sequence ID" value="NZ_MUJK01000017.1"/>
</dbReference>
<accession>A0A2S3VG53</accession>
<reference evidence="3" key="1">
    <citation type="submission" date="2017-02" db="EMBL/GenBank/DDBJ databases">
        <authorList>
            <person name="Furmanczyk E.M."/>
        </authorList>
    </citation>
    <scope>NUCLEOTIDE SEQUENCE [LARGE SCALE GENOMIC DNA]</scope>
    <source>
        <strain evidence="3">AP3_22</strain>
    </source>
</reference>
<dbReference type="Proteomes" id="UP000237440">
    <property type="component" value="Unassembled WGS sequence"/>
</dbReference>
<dbReference type="OrthoDB" id="6874288at2"/>
<feature type="domain" description="Fibronectin type-III" evidence="1">
    <location>
        <begin position="9"/>
        <end position="93"/>
    </location>
</feature>
<dbReference type="PANTHER" id="PTHR46957">
    <property type="entry name" value="CYTOKINE RECEPTOR"/>
    <property type="match status" value="1"/>
</dbReference>
<dbReference type="Gene3D" id="2.60.40.10">
    <property type="entry name" value="Immunoglobulins"/>
    <property type="match status" value="3"/>
</dbReference>
<dbReference type="CDD" id="cd00063">
    <property type="entry name" value="FN3"/>
    <property type="match status" value="2"/>
</dbReference>
<dbReference type="SMART" id="SM00060">
    <property type="entry name" value="FN3"/>
    <property type="match status" value="3"/>
</dbReference>
<comment type="caution">
    <text evidence="2">The sequence shown here is derived from an EMBL/GenBank/DDBJ whole genome shotgun (WGS) entry which is preliminary data.</text>
</comment>
<evidence type="ECO:0000259" key="1">
    <source>
        <dbReference type="PROSITE" id="PS50853"/>
    </source>
</evidence>
<protein>
    <recommendedName>
        <fullName evidence="1">Fibronectin type-III domain-containing protein</fullName>
    </recommendedName>
</protein>
<evidence type="ECO:0000313" key="2">
    <source>
        <dbReference type="EMBL" id="POF38881.1"/>
    </source>
</evidence>
<evidence type="ECO:0000313" key="3">
    <source>
        <dbReference type="Proteomes" id="UP000237440"/>
    </source>
</evidence>
<keyword evidence="3" id="KW-1185">Reference proteome</keyword>
<dbReference type="PROSITE" id="PS50853">
    <property type="entry name" value="FN3"/>
    <property type="match status" value="2"/>
</dbReference>
<dbReference type="SUPFAM" id="SSF49265">
    <property type="entry name" value="Fibronectin type III"/>
    <property type="match status" value="2"/>
</dbReference>
<name>A0A2S3VG53_9PSED</name>
<sequence length="274" mass="30862">MGSINFNSEPLNYDLDFVTSTSIKVSWETRSDLVVYFLDSDYSPSKQYYKGPGNTVTISDLKPNTEYKFVLAGQKDVNNRTRPTRFTVRTPVRMVSPPTFFTAYNQTDSEVSFFWNPGEVEFGEPRYELRRDGHLLEVASQPPFTDTSPEQGRDHVYCIRTLDGEFNYSEPVCVTVNFEDFTAPTDPSSLRTSNLGLTLSWDESYDSSGDVTYIVDQGVDHQLGTTKETEFSVTGLELGRRYEFGVTATDKAGHESNRIVVHYPALGISVKGKP</sequence>
<proteinExistence type="predicted"/>
<dbReference type="AlphaFoldDB" id="A0A2S3VG53"/>
<dbReference type="InterPro" id="IPR036116">
    <property type="entry name" value="FN3_sf"/>
</dbReference>
<dbReference type="InterPro" id="IPR003961">
    <property type="entry name" value="FN3_dom"/>
</dbReference>
<feature type="domain" description="Fibronectin type-III" evidence="1">
    <location>
        <begin position="183"/>
        <end position="266"/>
    </location>
</feature>
<dbReference type="InterPro" id="IPR013783">
    <property type="entry name" value="Ig-like_fold"/>
</dbReference>
<gene>
    <name evidence="2" type="ORF">B0D71_28700</name>
</gene>
<dbReference type="GO" id="GO:0016020">
    <property type="term" value="C:membrane"/>
    <property type="evidence" value="ECO:0007669"/>
    <property type="project" value="UniProtKB-SubCell"/>
</dbReference>
<dbReference type="Pfam" id="PF00041">
    <property type="entry name" value="fn3"/>
    <property type="match status" value="2"/>
</dbReference>
<organism evidence="2 3">
    <name type="scientific">Pseudomonas laurylsulfativorans</name>
    <dbReference type="NCBI Taxonomy" id="1943631"/>
    <lineage>
        <taxon>Bacteria</taxon>
        <taxon>Pseudomonadati</taxon>
        <taxon>Pseudomonadota</taxon>
        <taxon>Gammaproteobacteria</taxon>
        <taxon>Pseudomonadales</taxon>
        <taxon>Pseudomonadaceae</taxon>
        <taxon>Pseudomonas</taxon>
    </lineage>
</organism>
<dbReference type="EMBL" id="MUJK01000017">
    <property type="protein sequence ID" value="POF38881.1"/>
    <property type="molecule type" value="Genomic_DNA"/>
</dbReference>